<feature type="compositionally biased region" description="Basic and acidic residues" evidence="2">
    <location>
        <begin position="36"/>
        <end position="50"/>
    </location>
</feature>
<dbReference type="EMBL" id="LGRX02025931">
    <property type="protein sequence ID" value="KAK3251617.1"/>
    <property type="molecule type" value="Genomic_DNA"/>
</dbReference>
<accession>A0AAE0F512</accession>
<dbReference type="Proteomes" id="UP001190700">
    <property type="component" value="Unassembled WGS sequence"/>
</dbReference>
<reference evidence="3 4" key="1">
    <citation type="journal article" date="2015" name="Genome Biol. Evol.">
        <title>Comparative Genomics of a Bacterivorous Green Alga Reveals Evolutionary Causalities and Consequences of Phago-Mixotrophic Mode of Nutrition.</title>
        <authorList>
            <person name="Burns J.A."/>
            <person name="Paasch A."/>
            <person name="Narechania A."/>
            <person name="Kim E."/>
        </authorList>
    </citation>
    <scope>NUCLEOTIDE SEQUENCE [LARGE SCALE GENOMIC DNA]</scope>
    <source>
        <strain evidence="3 4">PLY_AMNH</strain>
    </source>
</reference>
<sequence>MGCIVSKSQPVESKDKPFVEPEKPEKPIEAQPNLEEQPKEDVATSEEEHVSVSRQVSAVWQFEGNDRNRSNVPDNDETQVENFVTTEETEGAVSPSVMSQVQVVTTMDLRFKDVSVEEMVGVGDMLSVNKALTCLMLSGNNIDDKGAASIAKALEKNSTLTKLEMFRCQIRVEGARCLAESGLGVITTADFEENTLGDEGAEAFCEMLKTNTCLSDLNLSCNMIGNKGTRMLAAALEKNATIKTLSIRQNYLGEGGANALGDMLSVNSTLLKLDLSASPLCIKMDAKSVGLFAKGLTSNRGLKELDLSWHEIGNDGAKELGDALKRNDTLEVLKLNYGNIGLKGVTALAKQLEDNTSLTALHLGGNNITLDGAMVLGDMLVKNVSLKVLELWTTEDGNQAGKALNGVISNKNDKARMLSQKDEGEDDTQPKPKPIPLNDIKGTTGVLSVDLSNQSLKATDAALLSKLLPVNTSLTQLNLSQNRLGEEGGKLMAQCLSGCESLSSLNLLYNDLEQSGAEAVLAAFDKMRNLKTLCGVSPEQSVIRLQHNGLKPWDGMLIAADIRFNPNLTEVDLSYNKIGYGANSVIESVRQRDTVVILKLGGNGVGDPGAAALGEVLQKNTALKELELWNTWDSTDMIGDGGAHMLAAGLSTNSTLQCLDLHENRLSYEGILALSSALERNSSLLSLCLRTNEIGDEGAQALADMLMTNSTLQELDLNGVNSNVKLTSVGACALSSALVGNKGLTLLDLCENHIDDMGAKALASALEVNKCLTSLNLSWNCISIDGANALTSASEVHQPQVTITY</sequence>
<proteinExistence type="predicted"/>
<keyword evidence="4" id="KW-1185">Reference proteome</keyword>
<dbReference type="InterPro" id="IPR032675">
    <property type="entry name" value="LRR_dom_sf"/>
</dbReference>
<dbReference type="Pfam" id="PF13516">
    <property type="entry name" value="LRR_6"/>
    <property type="match status" value="14"/>
</dbReference>
<dbReference type="GO" id="GO:0005930">
    <property type="term" value="C:axoneme"/>
    <property type="evidence" value="ECO:0007669"/>
    <property type="project" value="UniProtKB-SubCell"/>
</dbReference>
<feature type="region of interest" description="Disordered" evidence="2">
    <location>
        <begin position="417"/>
        <end position="439"/>
    </location>
</feature>
<gene>
    <name evidence="3" type="ORF">CYMTET_39052</name>
</gene>
<dbReference type="InterPro" id="IPR001611">
    <property type="entry name" value="Leu-rich_rpt"/>
</dbReference>
<comment type="caution">
    <text evidence="3">The sequence shown here is derived from an EMBL/GenBank/DDBJ whole genome shotgun (WGS) entry which is preliminary data.</text>
</comment>
<evidence type="ECO:0000256" key="1">
    <source>
        <dbReference type="ARBA" id="ARBA00004430"/>
    </source>
</evidence>
<protein>
    <submittedName>
        <fullName evidence="3">Uncharacterized protein</fullName>
    </submittedName>
</protein>
<dbReference type="SUPFAM" id="SSF52047">
    <property type="entry name" value="RNI-like"/>
    <property type="match status" value="3"/>
</dbReference>
<dbReference type="SMART" id="SM00368">
    <property type="entry name" value="LRR_RI"/>
    <property type="match status" value="18"/>
</dbReference>
<name>A0AAE0F512_9CHLO</name>
<evidence type="ECO:0000313" key="3">
    <source>
        <dbReference type="EMBL" id="KAK3251617.1"/>
    </source>
</evidence>
<evidence type="ECO:0000313" key="4">
    <source>
        <dbReference type="Proteomes" id="UP001190700"/>
    </source>
</evidence>
<dbReference type="PANTHER" id="PTHR24114">
    <property type="entry name" value="LEUCINE RICH REPEAT FAMILY PROTEIN"/>
    <property type="match status" value="1"/>
</dbReference>
<dbReference type="Gene3D" id="3.80.10.10">
    <property type="entry name" value="Ribonuclease Inhibitor"/>
    <property type="match status" value="6"/>
</dbReference>
<comment type="subcellular location">
    <subcellularLocation>
        <location evidence="1">Cytoplasm</location>
        <location evidence="1">Cytoskeleton</location>
        <location evidence="1">Cilium axoneme</location>
    </subcellularLocation>
</comment>
<feature type="compositionally biased region" description="Polar residues" evidence="2">
    <location>
        <begin position="1"/>
        <end position="11"/>
    </location>
</feature>
<organism evidence="3 4">
    <name type="scientific">Cymbomonas tetramitiformis</name>
    <dbReference type="NCBI Taxonomy" id="36881"/>
    <lineage>
        <taxon>Eukaryota</taxon>
        <taxon>Viridiplantae</taxon>
        <taxon>Chlorophyta</taxon>
        <taxon>Pyramimonadophyceae</taxon>
        <taxon>Pyramimonadales</taxon>
        <taxon>Pyramimonadaceae</taxon>
        <taxon>Cymbomonas</taxon>
    </lineage>
</organism>
<evidence type="ECO:0000256" key="2">
    <source>
        <dbReference type="SAM" id="MobiDB-lite"/>
    </source>
</evidence>
<feature type="region of interest" description="Disordered" evidence="2">
    <location>
        <begin position="1"/>
        <end position="50"/>
    </location>
</feature>
<dbReference type="AlphaFoldDB" id="A0AAE0F512"/>
<dbReference type="PANTHER" id="PTHR24114:SF50">
    <property type="entry name" value="RNI-LIKE PROTEIN"/>
    <property type="match status" value="1"/>
</dbReference>
<feature type="compositionally biased region" description="Basic and acidic residues" evidence="2">
    <location>
        <begin position="12"/>
        <end position="28"/>
    </location>
</feature>
<dbReference type="InterPro" id="IPR052394">
    <property type="entry name" value="LRR-containing"/>
</dbReference>